<evidence type="ECO:0000313" key="4">
    <source>
        <dbReference type="EMBL" id="ABY37058.1"/>
    </source>
</evidence>
<dbReference type="PROSITE" id="PS51257">
    <property type="entry name" value="PROKAR_LIPOPROTEIN"/>
    <property type="match status" value="1"/>
</dbReference>
<dbReference type="InterPro" id="IPR012338">
    <property type="entry name" value="Beta-lactam/transpept-like"/>
</dbReference>
<accession>A9WDD9</accession>
<dbReference type="PANTHER" id="PTHR46825">
    <property type="entry name" value="D-ALANYL-D-ALANINE-CARBOXYPEPTIDASE/ENDOPEPTIDASE AMPH"/>
    <property type="match status" value="1"/>
</dbReference>
<dbReference type="HOGENOM" id="CLU_020027_0_3_0"/>
<keyword evidence="2" id="KW-0472">Membrane</keyword>
<proteinExistence type="predicted"/>
<dbReference type="EMBL" id="CP000909">
    <property type="protein sequence ID" value="ABY37058.1"/>
    <property type="molecule type" value="Genomic_DNA"/>
</dbReference>
<comment type="subcellular location">
    <subcellularLocation>
        <location evidence="1">Membrane</location>
    </subcellularLocation>
</comment>
<dbReference type="KEGG" id="cau:Caur_3881"/>
<dbReference type="InterPro" id="IPR050491">
    <property type="entry name" value="AmpC-like"/>
</dbReference>
<evidence type="ECO:0000256" key="2">
    <source>
        <dbReference type="ARBA" id="ARBA00023136"/>
    </source>
</evidence>
<gene>
    <name evidence="4" type="ordered locus">Caur_3881</name>
</gene>
<sequence>MRRLLVLFSILLIGIVTACARREAVLSSWAPVGPQPTILPSVTPEGPAVATTPLVAVMEPVRPTPTPALVDIAGQIDEYLRNLTEQGQFRGAVLVATQERILVARGYGLANAERNLPNTAQTRFRIASISKPITAVAILQLQAAGKLVVDESVCQYLPDCPTAWQAVTLHHLLTHTSGIPNYTDFANFAEVELSPVTPRQLMERFRNLPLDFVPGSAYRYSNSNYVVLGLIIEAVSGQPYADYIRDNIFVPAGMINSGYDTGDASVLNGTVGYLGPGIERSIPIDTSNLYSAGGLYSTVEDLYRFVQALNSGQLLPANELAKMYTPNRSNYGYGWKIEDRNGRRVIYHPGFISGAVTHLAYYPERQSVVVVLSNMERTNADAIAATIGALLP</sequence>
<evidence type="ECO:0000313" key="5">
    <source>
        <dbReference type="Proteomes" id="UP000002008"/>
    </source>
</evidence>
<dbReference type="Gene3D" id="3.40.710.10">
    <property type="entry name" value="DD-peptidase/beta-lactamase superfamily"/>
    <property type="match status" value="1"/>
</dbReference>
<dbReference type="EnsemblBacteria" id="ABY37058">
    <property type="protein sequence ID" value="ABY37058"/>
    <property type="gene ID" value="Caur_3881"/>
</dbReference>
<dbReference type="PATRIC" id="fig|324602.8.peg.4355"/>
<name>A9WDD9_CHLAA</name>
<feature type="domain" description="Beta-lactamase-related" evidence="3">
    <location>
        <begin position="77"/>
        <end position="386"/>
    </location>
</feature>
<protein>
    <submittedName>
        <fullName evidence="4">Beta-lactamase</fullName>
    </submittedName>
</protein>
<dbReference type="InterPro" id="IPR001466">
    <property type="entry name" value="Beta-lactam-related"/>
</dbReference>
<organism evidence="4 5">
    <name type="scientific">Chloroflexus aurantiacus (strain ATCC 29366 / DSM 635 / J-10-fl)</name>
    <dbReference type="NCBI Taxonomy" id="324602"/>
    <lineage>
        <taxon>Bacteria</taxon>
        <taxon>Bacillati</taxon>
        <taxon>Chloroflexota</taxon>
        <taxon>Chloroflexia</taxon>
        <taxon>Chloroflexales</taxon>
        <taxon>Chloroflexineae</taxon>
        <taxon>Chloroflexaceae</taxon>
        <taxon>Chloroflexus</taxon>
    </lineage>
</organism>
<dbReference type="AlphaFoldDB" id="A9WDD9"/>
<dbReference type="Pfam" id="PF00144">
    <property type="entry name" value="Beta-lactamase"/>
    <property type="match status" value="1"/>
</dbReference>
<reference evidence="5" key="1">
    <citation type="journal article" date="2011" name="BMC Genomics">
        <title>Complete genome sequence of the filamentous anoxygenic phototrophic bacterium Chloroflexus aurantiacus.</title>
        <authorList>
            <person name="Tang K.H."/>
            <person name="Barry K."/>
            <person name="Chertkov O."/>
            <person name="Dalin E."/>
            <person name="Han C.S."/>
            <person name="Hauser L.J."/>
            <person name="Honchak B.M."/>
            <person name="Karbach L.E."/>
            <person name="Land M.L."/>
            <person name="Lapidus A."/>
            <person name="Larimer F.W."/>
            <person name="Mikhailova N."/>
            <person name="Pitluck S."/>
            <person name="Pierson B.K."/>
            <person name="Blankenship R.E."/>
        </authorList>
    </citation>
    <scope>NUCLEOTIDE SEQUENCE [LARGE SCALE GENOMIC DNA]</scope>
    <source>
        <strain evidence="5">ATCC 29366 / DSM 635 / J-10-fl</strain>
    </source>
</reference>
<evidence type="ECO:0000256" key="1">
    <source>
        <dbReference type="ARBA" id="ARBA00004370"/>
    </source>
</evidence>
<evidence type="ECO:0000259" key="3">
    <source>
        <dbReference type="Pfam" id="PF00144"/>
    </source>
</evidence>
<dbReference type="FunCoup" id="A9WDD9">
    <property type="interactions" value="66"/>
</dbReference>
<dbReference type="eggNOG" id="COG1680">
    <property type="taxonomic scope" value="Bacteria"/>
</dbReference>
<dbReference type="InParanoid" id="A9WDD9"/>
<dbReference type="SUPFAM" id="SSF56601">
    <property type="entry name" value="beta-lactamase/transpeptidase-like"/>
    <property type="match status" value="1"/>
</dbReference>
<dbReference type="STRING" id="324602.Caur_3881"/>
<dbReference type="PANTHER" id="PTHR46825:SF11">
    <property type="entry name" value="PENICILLIN-BINDING PROTEIN 4"/>
    <property type="match status" value="1"/>
</dbReference>
<dbReference type="GO" id="GO:0016020">
    <property type="term" value="C:membrane"/>
    <property type="evidence" value="ECO:0007669"/>
    <property type="project" value="UniProtKB-SubCell"/>
</dbReference>
<keyword evidence="5" id="KW-1185">Reference proteome</keyword>
<dbReference type="RefSeq" id="WP_012259711.1">
    <property type="nucleotide sequence ID" value="NC_010175.1"/>
</dbReference>
<dbReference type="Proteomes" id="UP000002008">
    <property type="component" value="Chromosome"/>
</dbReference>